<reference evidence="2" key="1">
    <citation type="submission" date="2022-04" db="EMBL/GenBank/DDBJ databases">
        <title>A functionally conserved STORR gene fusion in Papaver species that diverged 16.8 million years ago.</title>
        <authorList>
            <person name="Catania T."/>
        </authorList>
    </citation>
    <scope>NUCLEOTIDE SEQUENCE</scope>
    <source>
        <strain evidence="2">S-188037</strain>
    </source>
</reference>
<dbReference type="PANTHER" id="PTHR33564">
    <property type="entry name" value="TRANSMEMBRANE PROTEIN"/>
    <property type="match status" value="1"/>
</dbReference>
<organism evidence="2 3">
    <name type="scientific">Papaver atlanticum</name>
    <dbReference type="NCBI Taxonomy" id="357466"/>
    <lineage>
        <taxon>Eukaryota</taxon>
        <taxon>Viridiplantae</taxon>
        <taxon>Streptophyta</taxon>
        <taxon>Embryophyta</taxon>
        <taxon>Tracheophyta</taxon>
        <taxon>Spermatophyta</taxon>
        <taxon>Magnoliopsida</taxon>
        <taxon>Ranunculales</taxon>
        <taxon>Papaveraceae</taxon>
        <taxon>Papaveroideae</taxon>
        <taxon>Papaver</taxon>
    </lineage>
</organism>
<keyword evidence="1" id="KW-0472">Membrane</keyword>
<accession>A0AAD4RU43</accession>
<evidence type="ECO:0000256" key="1">
    <source>
        <dbReference type="SAM" id="Phobius"/>
    </source>
</evidence>
<comment type="caution">
    <text evidence="2">The sequence shown here is derived from an EMBL/GenBank/DDBJ whole genome shotgun (WGS) entry which is preliminary data.</text>
</comment>
<feature type="transmembrane region" description="Helical" evidence="1">
    <location>
        <begin position="6"/>
        <end position="25"/>
    </location>
</feature>
<protein>
    <submittedName>
        <fullName evidence="2">Uncharacterized protein</fullName>
    </submittedName>
</protein>
<keyword evidence="1" id="KW-1133">Transmembrane helix</keyword>
<evidence type="ECO:0000313" key="3">
    <source>
        <dbReference type="Proteomes" id="UP001202328"/>
    </source>
</evidence>
<proteinExistence type="predicted"/>
<sequence length="132" mass="14708">MENSVGFMTVFAVSGSVVLVALQAHKRLLSDFMKKVELELGTAAAGVGKVQQKKKVRFADDVIEPSSNNKEYRKQRSRLNMDRSSSLCNSQCSQMINPDEELENKMPENRRALYKGIVQSKILKGNMVSAVV</sequence>
<dbReference type="PANTHER" id="PTHR33564:SF8">
    <property type="entry name" value="TRANSMEMBRANE PROTEIN"/>
    <property type="match status" value="1"/>
</dbReference>
<keyword evidence="1" id="KW-0812">Transmembrane</keyword>
<dbReference type="AlphaFoldDB" id="A0AAD4RU43"/>
<name>A0AAD4RU43_9MAGN</name>
<keyword evidence="3" id="KW-1185">Reference proteome</keyword>
<evidence type="ECO:0000313" key="2">
    <source>
        <dbReference type="EMBL" id="KAI3832503.1"/>
    </source>
</evidence>
<dbReference type="EMBL" id="JAJJMB010017986">
    <property type="protein sequence ID" value="KAI3832503.1"/>
    <property type="molecule type" value="Genomic_DNA"/>
</dbReference>
<gene>
    <name evidence="2" type="ORF">MKW98_002049</name>
</gene>
<dbReference type="Proteomes" id="UP001202328">
    <property type="component" value="Unassembled WGS sequence"/>
</dbReference>